<dbReference type="InterPro" id="IPR011990">
    <property type="entry name" value="TPR-like_helical_dom_sf"/>
</dbReference>
<dbReference type="InterPro" id="IPR030887">
    <property type="entry name" value="Beta-barrel_YaiO"/>
</dbReference>
<reference evidence="3 4" key="1">
    <citation type="submission" date="2018-05" db="EMBL/GenBank/DDBJ databases">
        <title>Marinifilum breve JC075T sp. nov., a marine bacterium isolated from Yongle Blue Hole in the South China Sea.</title>
        <authorList>
            <person name="Fu T."/>
        </authorList>
    </citation>
    <scope>NUCLEOTIDE SEQUENCE [LARGE SCALE GENOMIC DNA]</scope>
    <source>
        <strain evidence="3 4">JC075</strain>
    </source>
</reference>
<feature type="domain" description="YaiO beta-barrel" evidence="2">
    <location>
        <begin position="188"/>
        <end position="369"/>
    </location>
</feature>
<dbReference type="AlphaFoldDB" id="A0A2V4A6H1"/>
<dbReference type="Proteomes" id="UP000248079">
    <property type="component" value="Unassembled WGS sequence"/>
</dbReference>
<keyword evidence="4" id="KW-1185">Reference proteome</keyword>
<comment type="caution">
    <text evidence="3">The sequence shown here is derived from an EMBL/GenBank/DDBJ whole genome shotgun (WGS) entry which is preliminary data.</text>
</comment>
<protein>
    <recommendedName>
        <fullName evidence="2">YaiO beta-barrel domain-containing protein</fullName>
    </recommendedName>
</protein>
<evidence type="ECO:0000313" key="3">
    <source>
        <dbReference type="EMBL" id="PXY02970.1"/>
    </source>
</evidence>
<dbReference type="Pfam" id="PF19413">
    <property type="entry name" value="YaiO"/>
    <property type="match status" value="1"/>
</dbReference>
<evidence type="ECO:0000259" key="2">
    <source>
        <dbReference type="Pfam" id="PF19413"/>
    </source>
</evidence>
<evidence type="ECO:0000313" key="4">
    <source>
        <dbReference type="Proteomes" id="UP000248079"/>
    </source>
</evidence>
<dbReference type="Pfam" id="PF14559">
    <property type="entry name" value="TPR_19"/>
    <property type="match status" value="1"/>
</dbReference>
<evidence type="ECO:0000256" key="1">
    <source>
        <dbReference type="SAM" id="SignalP"/>
    </source>
</evidence>
<proteinExistence type="predicted"/>
<feature type="chain" id="PRO_5016033525" description="YaiO beta-barrel domain-containing protein" evidence="1">
    <location>
        <begin position="24"/>
        <end position="432"/>
    </location>
</feature>
<name>A0A2V4A6H1_9BACT</name>
<dbReference type="OrthoDB" id="691989at2"/>
<dbReference type="SUPFAM" id="SSF48452">
    <property type="entry name" value="TPR-like"/>
    <property type="match status" value="1"/>
</dbReference>
<organism evidence="3 4">
    <name type="scientific">Marinifilum breve</name>
    <dbReference type="NCBI Taxonomy" id="2184082"/>
    <lineage>
        <taxon>Bacteria</taxon>
        <taxon>Pseudomonadati</taxon>
        <taxon>Bacteroidota</taxon>
        <taxon>Bacteroidia</taxon>
        <taxon>Marinilabiliales</taxon>
        <taxon>Marinifilaceae</taxon>
    </lineage>
</organism>
<keyword evidence="1" id="KW-0732">Signal</keyword>
<gene>
    <name evidence="3" type="ORF">DF185_02420</name>
</gene>
<sequence length="432" mass="50510">MIKLLSLSLVISFTLMCSMILNAQETDTLKSKNFSAEFKEAQRLAFDGNRSEARNICYTILKDQPNFHDARILIGRTFAWDKNYDEARKELQVVLDKDYDNKDAISAFIDLEKWSGDLSKALFYCEYGQSFYPREEDFLIKKIKIQQEKGLDAKSLQTINELLEINPGNAEGIKLFKAYKSATRKYALIVKHDFEHFEEPYVRRWHVSSFQVSRRNSWGSLIGKVNVGDLVKEGEGLWSNEISKQFEIDAYPRISASNYMYLNYGYSPDNLFPEHRAGAEFYQKLPAKFEASAGLRFLRFDGSAGHKNVYIYTCSIGKYYRNYWFSLRGYFTPKDSDVSRSVFFTTRRYLRDAKQYIGLELGTGTSPDEARGNVSNFDTYKYDSWKVRLAYQDQLIDKRLTYLLRAGYEREEYEVNEKRRILTFSVKLSYQL</sequence>
<feature type="signal peptide" evidence="1">
    <location>
        <begin position="1"/>
        <end position="23"/>
    </location>
</feature>
<accession>A0A2V4A6H1</accession>
<dbReference type="Gene3D" id="1.25.40.10">
    <property type="entry name" value="Tetratricopeptide repeat domain"/>
    <property type="match status" value="1"/>
</dbReference>
<dbReference type="NCBIfam" id="TIGR04390">
    <property type="entry name" value="OMP_YaiO_dom"/>
    <property type="match status" value="1"/>
</dbReference>
<dbReference type="EMBL" id="QFLI01000001">
    <property type="protein sequence ID" value="PXY02970.1"/>
    <property type="molecule type" value="Genomic_DNA"/>
</dbReference>